<dbReference type="PANTHER" id="PTHR33121:SF70">
    <property type="entry name" value="SIGNALING PROTEIN YKOW"/>
    <property type="match status" value="1"/>
</dbReference>
<organism evidence="4 5">
    <name type="scientific">Limnoraphis robusta CS-951</name>
    <dbReference type="NCBI Taxonomy" id="1637645"/>
    <lineage>
        <taxon>Bacteria</taxon>
        <taxon>Bacillati</taxon>
        <taxon>Cyanobacteriota</taxon>
        <taxon>Cyanophyceae</taxon>
        <taxon>Oscillatoriophycideae</taxon>
        <taxon>Oscillatoriales</taxon>
        <taxon>Sirenicapillariaceae</taxon>
        <taxon>Limnoraphis</taxon>
    </lineage>
</organism>
<dbReference type="PANTHER" id="PTHR33121">
    <property type="entry name" value="CYCLIC DI-GMP PHOSPHODIESTERASE PDEF"/>
    <property type="match status" value="1"/>
</dbReference>
<proteinExistence type="predicted"/>
<evidence type="ECO:0000313" key="4">
    <source>
        <dbReference type="EMBL" id="KKD36312.1"/>
    </source>
</evidence>
<dbReference type="SUPFAM" id="SSF141868">
    <property type="entry name" value="EAL domain-like"/>
    <property type="match status" value="1"/>
</dbReference>
<reference evidence="4 5" key="1">
    <citation type="submission" date="2015-06" db="EMBL/GenBank/DDBJ databases">
        <title>Draft genome assembly of filamentous brackish cyanobacterium Limnoraphis robusta strain CS-951.</title>
        <authorList>
            <person name="Willis A."/>
            <person name="Parks M."/>
            <person name="Burford M.A."/>
        </authorList>
    </citation>
    <scope>NUCLEOTIDE SEQUENCE [LARGE SCALE GENOMIC DNA]</scope>
    <source>
        <strain evidence="4 5">CS-951</strain>
    </source>
</reference>
<dbReference type="OrthoDB" id="425396at2"/>
<dbReference type="Proteomes" id="UP000033607">
    <property type="component" value="Unassembled WGS sequence"/>
</dbReference>
<dbReference type="GO" id="GO:0071111">
    <property type="term" value="F:cyclic-guanylate-specific phosphodiesterase activity"/>
    <property type="evidence" value="ECO:0007669"/>
    <property type="project" value="InterPro"/>
</dbReference>
<dbReference type="CDD" id="cd01948">
    <property type="entry name" value="EAL"/>
    <property type="match status" value="1"/>
</dbReference>
<dbReference type="InterPro" id="IPR050706">
    <property type="entry name" value="Cyclic-di-GMP_PDE-like"/>
</dbReference>
<dbReference type="Pfam" id="PF00512">
    <property type="entry name" value="HisKA"/>
    <property type="match status" value="1"/>
</dbReference>
<evidence type="ECO:0000256" key="1">
    <source>
        <dbReference type="ARBA" id="ARBA00000085"/>
    </source>
</evidence>
<dbReference type="RefSeq" id="WP_046280441.1">
    <property type="nucleotide sequence ID" value="NZ_LATL02000178.1"/>
</dbReference>
<dbReference type="InterPro" id="IPR001633">
    <property type="entry name" value="EAL_dom"/>
</dbReference>
<dbReference type="Gene3D" id="3.20.20.450">
    <property type="entry name" value="EAL domain"/>
    <property type="match status" value="1"/>
</dbReference>
<dbReference type="Gene3D" id="1.10.287.130">
    <property type="match status" value="1"/>
</dbReference>
<dbReference type="CDD" id="cd00082">
    <property type="entry name" value="HisKA"/>
    <property type="match status" value="1"/>
</dbReference>
<dbReference type="Pfam" id="PF00563">
    <property type="entry name" value="EAL"/>
    <property type="match status" value="1"/>
</dbReference>
<dbReference type="SMART" id="SM00388">
    <property type="entry name" value="HisKA"/>
    <property type="match status" value="1"/>
</dbReference>
<feature type="domain" description="EAL" evidence="3">
    <location>
        <begin position="101"/>
        <end position="352"/>
    </location>
</feature>
<dbReference type="GO" id="GO:0000155">
    <property type="term" value="F:phosphorelay sensor kinase activity"/>
    <property type="evidence" value="ECO:0007669"/>
    <property type="project" value="InterPro"/>
</dbReference>
<dbReference type="PROSITE" id="PS50883">
    <property type="entry name" value="EAL"/>
    <property type="match status" value="1"/>
</dbReference>
<evidence type="ECO:0000259" key="3">
    <source>
        <dbReference type="PROSITE" id="PS50883"/>
    </source>
</evidence>
<dbReference type="EMBL" id="LATL02000178">
    <property type="protein sequence ID" value="KKD36312.1"/>
    <property type="molecule type" value="Genomic_DNA"/>
</dbReference>
<dbReference type="InterPro" id="IPR035919">
    <property type="entry name" value="EAL_sf"/>
</dbReference>
<dbReference type="SMART" id="SM00052">
    <property type="entry name" value="EAL"/>
    <property type="match status" value="1"/>
</dbReference>
<protein>
    <recommendedName>
        <fullName evidence="2">histidine kinase</fullName>
        <ecNumber evidence="2">2.7.13.3</ecNumber>
    </recommendedName>
</protein>
<comment type="catalytic activity">
    <reaction evidence="1">
        <text>ATP + protein L-histidine = ADP + protein N-phospho-L-histidine.</text>
        <dbReference type="EC" id="2.7.13.3"/>
    </reaction>
</comment>
<accession>A0A0F5YCF8</accession>
<dbReference type="InterPro" id="IPR036097">
    <property type="entry name" value="HisK_dim/P_sf"/>
</dbReference>
<gene>
    <name evidence="4" type="ORF">WN50_20490</name>
</gene>
<name>A0A0F5YCF8_9CYAN</name>
<evidence type="ECO:0000256" key="2">
    <source>
        <dbReference type="ARBA" id="ARBA00012438"/>
    </source>
</evidence>
<dbReference type="InterPro" id="IPR003661">
    <property type="entry name" value="HisK_dim/P_dom"/>
</dbReference>
<dbReference type="SUPFAM" id="SSF47384">
    <property type="entry name" value="Homodimeric domain of signal transducing histidine kinase"/>
    <property type="match status" value="1"/>
</dbReference>
<comment type="caution">
    <text evidence="4">The sequence shown here is derived from an EMBL/GenBank/DDBJ whole genome shotgun (WGS) entry which is preliminary data.</text>
</comment>
<dbReference type="EC" id="2.7.13.3" evidence="2"/>
<dbReference type="AlphaFoldDB" id="A0A0F5YCF8"/>
<sequence>MTLIKIAHSKPSKPNAELEATSTASLEDINQLISHELRTPITSIQAALRLLQTGQLGNLSTKGQRLLDIALNNTNRLLRLTQILENQPLSASLSSLEVIERFRLEKDLYKALKQDEFLLFYQPIVSTENALITGFEALIRWRHPRRGWVTPAEFIPLAEEIGLIQLIGDWVLHQACQQLEIWRQEFPLHPSFNISVNLSTLQLSDPLLSERVQEILQQTHLDGKSLQLEITESAFLENSTIAIANLQNLKQQGVRLHIDDFGTGYSSLSRLQDWPIDVLKIDNSFVRSGKWNMIQAIMMLANSLNVEVIAEGVETEQDWVKLQQLGCPYLQGFLFSRPVDSQAASLLLSQHFSSH</sequence>
<evidence type="ECO:0000313" key="5">
    <source>
        <dbReference type="Proteomes" id="UP000033607"/>
    </source>
</evidence>